<protein>
    <recommendedName>
        <fullName evidence="3">DUF1573 domain-containing protein</fullName>
    </recommendedName>
</protein>
<reference evidence="2" key="1">
    <citation type="submission" date="2016-10" db="EMBL/GenBank/DDBJ databases">
        <authorList>
            <person name="Varghese N."/>
            <person name="Submissions S."/>
        </authorList>
    </citation>
    <scope>NUCLEOTIDE SEQUENCE [LARGE SCALE GENOMIC DNA]</scope>
    <source>
        <strain evidence="2">DSM 13577</strain>
    </source>
</reference>
<sequence length="131" mass="14956">MRDIDCKTFQDKVDELLVRHRSILDVLSKFQESNARVNRSVVKAVTNCGCLNITASKKDLPPDIDLEQMKNFMETHLEGELCDSCKEIIEMELGNNLFYLVSLCNLLNLDLSEILKKEYGKISILGKFNLS</sequence>
<evidence type="ECO:0000313" key="1">
    <source>
        <dbReference type="EMBL" id="SET02025.1"/>
    </source>
</evidence>
<dbReference type="Proteomes" id="UP000243819">
    <property type="component" value="Unassembled WGS sequence"/>
</dbReference>
<organism evidence="1 2">
    <name type="scientific">Anaerobranca gottschalkii DSM 13577</name>
    <dbReference type="NCBI Taxonomy" id="1120990"/>
    <lineage>
        <taxon>Bacteria</taxon>
        <taxon>Bacillati</taxon>
        <taxon>Bacillota</taxon>
        <taxon>Clostridia</taxon>
        <taxon>Eubacteriales</taxon>
        <taxon>Proteinivoracaceae</taxon>
        <taxon>Anaerobranca</taxon>
    </lineage>
</organism>
<dbReference type="RefSeq" id="WP_091350998.1">
    <property type="nucleotide sequence ID" value="NZ_FOIF01000032.1"/>
</dbReference>
<dbReference type="Gene3D" id="1.10.287.1080">
    <property type="entry name" value="MazG-like"/>
    <property type="match status" value="1"/>
</dbReference>
<gene>
    <name evidence="1" type="ORF">SAMN03080614_103219</name>
</gene>
<dbReference type="OrthoDB" id="2988649at2"/>
<proteinExistence type="predicted"/>
<evidence type="ECO:0000313" key="2">
    <source>
        <dbReference type="Proteomes" id="UP000243819"/>
    </source>
</evidence>
<dbReference type="SUPFAM" id="SSF101386">
    <property type="entry name" value="all-alpha NTP pyrophosphatases"/>
    <property type="match status" value="1"/>
</dbReference>
<dbReference type="EMBL" id="FOIF01000032">
    <property type="protein sequence ID" value="SET02025.1"/>
    <property type="molecule type" value="Genomic_DNA"/>
</dbReference>
<name>A0A1I0B7K6_9FIRM</name>
<evidence type="ECO:0008006" key="3">
    <source>
        <dbReference type="Google" id="ProtNLM"/>
    </source>
</evidence>
<accession>A0A1I0B7K6</accession>
<keyword evidence="2" id="KW-1185">Reference proteome</keyword>
<dbReference type="STRING" id="1120990.SAMN03080614_103219"/>
<dbReference type="AlphaFoldDB" id="A0A1I0B7K6"/>